<evidence type="ECO:0000313" key="2">
    <source>
        <dbReference type="Proteomes" id="UP000041254"/>
    </source>
</evidence>
<dbReference type="InParanoid" id="A0A0G4GMW5"/>
<dbReference type="PhylomeDB" id="A0A0G4GMW5"/>
<protein>
    <submittedName>
        <fullName evidence="1">Uncharacterized protein</fullName>
    </submittedName>
</protein>
<dbReference type="OrthoDB" id="444472at2759"/>
<organism evidence="1 2">
    <name type="scientific">Vitrella brassicaformis (strain CCMP3155)</name>
    <dbReference type="NCBI Taxonomy" id="1169540"/>
    <lineage>
        <taxon>Eukaryota</taxon>
        <taxon>Sar</taxon>
        <taxon>Alveolata</taxon>
        <taxon>Colpodellida</taxon>
        <taxon>Vitrellaceae</taxon>
        <taxon>Vitrella</taxon>
    </lineage>
</organism>
<gene>
    <name evidence="1" type="ORF">Vbra_2717</name>
</gene>
<dbReference type="EMBL" id="CDMY01000719">
    <property type="protein sequence ID" value="CEM31470.1"/>
    <property type="molecule type" value="Genomic_DNA"/>
</dbReference>
<dbReference type="AlphaFoldDB" id="A0A0G4GMW5"/>
<name>A0A0G4GMW5_VITBC</name>
<keyword evidence="2" id="KW-1185">Reference proteome</keyword>
<accession>A0A0G4GMW5</accession>
<dbReference type="VEuPathDB" id="CryptoDB:Vbra_2717"/>
<sequence length="454" mass="50401">MQRHFAKKLKPTKHLLDRLPQLEDPQSAYQLLRLCATPKFHYHIHTSAPFAPPLHEAADKHTGALIQAACTLFSLGDIRSKTIRQLKLPLFEGGFALTDMARIAPAAYFGVAGLEALQWVQDLQAAYDHLVAVYPPPPQSDPLPDIRSLMLRLAGGLQSKLTHRIHQKESASLQATLDAMRFDGHRGWATPDGSRLQSCKGSGASAWLQAIPSCKETTLSPETFVFNAQWSLGLVKTPTTCGACHQPCDPHGDHMPKCLNGAYLTDRHNAVKATVYRICKEAHCPSVKQEQPLRDYLCPFPQTTDDKKRMDLVITQIDGSKLMVDVAGTHPTHADHPGEAKNLTNQRPGTALRLREAEKRSKYAVACARGGFTFLPLVFESYGRWSPTMEKFLHKLGKAVKEAHFKDDRDFSTGRIVARWWILLSCAVRREAAATVLGKSEVGPDVRPFPTDEI</sequence>
<evidence type="ECO:0000313" key="1">
    <source>
        <dbReference type="EMBL" id="CEM31470.1"/>
    </source>
</evidence>
<proteinExistence type="predicted"/>
<dbReference type="Proteomes" id="UP000041254">
    <property type="component" value="Unassembled WGS sequence"/>
</dbReference>
<reference evidence="1 2" key="1">
    <citation type="submission" date="2014-11" db="EMBL/GenBank/DDBJ databases">
        <authorList>
            <person name="Zhu J."/>
            <person name="Qi W."/>
            <person name="Song R."/>
        </authorList>
    </citation>
    <scope>NUCLEOTIDE SEQUENCE [LARGE SCALE GENOMIC DNA]</scope>
</reference>